<keyword evidence="5" id="KW-0547">Nucleotide-binding</keyword>
<dbReference type="FunFam" id="3.40.50.300:FF:000299">
    <property type="entry name" value="ABC transporter ATP-binding protein/permease"/>
    <property type="match status" value="1"/>
</dbReference>
<reference evidence="13" key="2">
    <citation type="submission" date="2021-04" db="EMBL/GenBank/DDBJ databases">
        <authorList>
            <person name="Gilroy R."/>
        </authorList>
    </citation>
    <scope>NUCLEOTIDE SEQUENCE</scope>
    <source>
        <strain evidence="13">ChiSjej1B19-8411</strain>
    </source>
</reference>
<feature type="transmembrane region" description="Helical" evidence="10">
    <location>
        <begin position="17"/>
        <end position="33"/>
    </location>
</feature>
<evidence type="ECO:0000256" key="10">
    <source>
        <dbReference type="SAM" id="Phobius"/>
    </source>
</evidence>
<evidence type="ECO:0000259" key="11">
    <source>
        <dbReference type="PROSITE" id="PS50893"/>
    </source>
</evidence>
<name>A0A9D2B3L7_9FIRM</name>
<dbReference type="Proteomes" id="UP000886817">
    <property type="component" value="Unassembled WGS sequence"/>
</dbReference>
<dbReference type="SMART" id="SM00382">
    <property type="entry name" value="AAA"/>
    <property type="match status" value="1"/>
</dbReference>
<feature type="transmembrane region" description="Helical" evidence="10">
    <location>
        <begin position="440"/>
        <end position="460"/>
    </location>
</feature>
<feature type="domain" description="ABC transporter" evidence="11">
    <location>
        <begin position="610"/>
        <end position="843"/>
    </location>
</feature>
<evidence type="ECO:0000256" key="3">
    <source>
        <dbReference type="ARBA" id="ARBA00022475"/>
    </source>
</evidence>
<evidence type="ECO:0000313" key="13">
    <source>
        <dbReference type="EMBL" id="HIX59184.1"/>
    </source>
</evidence>
<reference evidence="13" key="1">
    <citation type="journal article" date="2021" name="PeerJ">
        <title>Extensive microbial diversity within the chicken gut microbiome revealed by metagenomics and culture.</title>
        <authorList>
            <person name="Gilroy R."/>
            <person name="Ravi A."/>
            <person name="Getino M."/>
            <person name="Pursley I."/>
            <person name="Horton D.L."/>
            <person name="Alikhan N.F."/>
            <person name="Baker D."/>
            <person name="Gharbi K."/>
            <person name="Hall N."/>
            <person name="Watson M."/>
            <person name="Adriaenssens E.M."/>
            <person name="Foster-Nyarko E."/>
            <person name="Jarju S."/>
            <person name="Secka A."/>
            <person name="Antonio M."/>
            <person name="Oren A."/>
            <person name="Chaudhuri R.R."/>
            <person name="La Ragione R."/>
            <person name="Hildebrand F."/>
            <person name="Pallen M.J."/>
        </authorList>
    </citation>
    <scope>NUCLEOTIDE SEQUENCE</scope>
    <source>
        <strain evidence="13">ChiSjej1B19-8411</strain>
    </source>
</reference>
<dbReference type="EMBL" id="DXEX01000130">
    <property type="protein sequence ID" value="HIX59184.1"/>
    <property type="molecule type" value="Genomic_DNA"/>
</dbReference>
<sequence length="846" mass="95293">MNEIILKGGQIVLTEHTSTYLVLSGTVLVYAAVRKGEETGRRYFLAEMQEGEKIPSMQHDDGDGHWVFVLSAMGEASLQEVPGIEEEVYRSFARKISMLLMDCEFFGEDVVELVNLRLITEEGFIYAVSEEQEKTKEKGLTLIYNMFYRKSRSARADKSGNSLYDTMAFICARKRMKIASFDDMKEACGRRFGIQDIARVSHFVSRKVLLEENWFTSDSGILLVFDEEKNTPYAAVPKGASKYYLHDCVQGTSRLITEDVARTLKPEAYMVYRPFPNKKLTVMDLVKFGLPAVKGSDIFNLFFMAAISALIGLLLPYMNQKIFDEYIPMGDQSTLIQMSVLLLTFTVGNLLFTVIKNLAIFRSTNACEYEVQAAVFDRLYNLPSSFFSKYDSGDLGQRVMGISAIYNLLSDVAINTVLTATFSLFYLYRMFKYSGKLAKIGLLLILISAAVTALIGFIQIRYEKELMEVKARVSSLMYQILSGISKIKIAGVENRALLQYLEPYTESKKVLIKKERLDNISQNLNLVLNTVFTVVFYYQMITKDLGISFGEYMAFTSAFGYFSNAVISMVGAFLEVNHAIPTYRRAKPILETLPEFEDDTVVPGKIEGNVEVNNVSFRYTPDGEDVLTDLSFKIRKGEYVGIVGSSGSGKSTLLKLLLGFEEPTKGKIYYDDKDIDSLDKRELRKKFGVVLQDGQMISGTIYENIMITSGEVSEKKMKQIIKMVGLEDDIAQMPMGVHTVIAEGSGTISGGQRQRILIARAIANNPKILYFDEATSALDNVNQALVCESLEKLHATRVVIAHRLSTVMNCDRILVLEHGRLIEQGSYQELMDKRGRFYELASRQMV</sequence>
<feature type="transmembrane region" description="Helical" evidence="10">
    <location>
        <begin position="335"/>
        <end position="355"/>
    </location>
</feature>
<evidence type="ECO:0000256" key="4">
    <source>
        <dbReference type="ARBA" id="ARBA00022692"/>
    </source>
</evidence>
<dbReference type="PANTHER" id="PTHR24221:SF654">
    <property type="entry name" value="ATP-BINDING CASSETTE SUB-FAMILY B MEMBER 6"/>
    <property type="match status" value="1"/>
</dbReference>
<dbReference type="GO" id="GO:0140359">
    <property type="term" value="F:ABC-type transporter activity"/>
    <property type="evidence" value="ECO:0007669"/>
    <property type="project" value="InterPro"/>
</dbReference>
<dbReference type="SUPFAM" id="SSF90123">
    <property type="entry name" value="ABC transporter transmembrane region"/>
    <property type="match status" value="1"/>
</dbReference>
<evidence type="ECO:0000256" key="7">
    <source>
        <dbReference type="ARBA" id="ARBA00022840"/>
    </source>
</evidence>
<gene>
    <name evidence="13" type="ORF">IAA45_05655</name>
</gene>
<keyword evidence="2" id="KW-0813">Transport</keyword>
<feature type="transmembrane region" description="Helical" evidence="10">
    <location>
        <begin position="298"/>
        <end position="315"/>
    </location>
</feature>
<evidence type="ECO:0000259" key="12">
    <source>
        <dbReference type="PROSITE" id="PS50929"/>
    </source>
</evidence>
<dbReference type="InterPro" id="IPR039421">
    <property type="entry name" value="Type_1_exporter"/>
</dbReference>
<dbReference type="InterPro" id="IPR011527">
    <property type="entry name" value="ABC1_TM_dom"/>
</dbReference>
<dbReference type="GO" id="GO:0008234">
    <property type="term" value="F:cysteine-type peptidase activity"/>
    <property type="evidence" value="ECO:0007669"/>
    <property type="project" value="UniProtKB-KW"/>
</dbReference>
<keyword evidence="6" id="KW-0378">Hydrolase</keyword>
<dbReference type="Gene3D" id="1.20.1560.10">
    <property type="entry name" value="ABC transporter type 1, transmembrane domain"/>
    <property type="match status" value="1"/>
</dbReference>
<dbReference type="InterPro" id="IPR022515">
    <property type="entry name" value="NHPM_micro_ABC2"/>
</dbReference>
<evidence type="ECO:0000256" key="9">
    <source>
        <dbReference type="ARBA" id="ARBA00023136"/>
    </source>
</evidence>
<dbReference type="SUPFAM" id="SSF52540">
    <property type="entry name" value="P-loop containing nucleoside triphosphate hydrolases"/>
    <property type="match status" value="1"/>
</dbReference>
<dbReference type="GO" id="GO:0034040">
    <property type="term" value="F:ATPase-coupled lipid transmembrane transporter activity"/>
    <property type="evidence" value="ECO:0007669"/>
    <property type="project" value="TreeGrafter"/>
</dbReference>
<keyword evidence="8 10" id="KW-1133">Transmembrane helix</keyword>
<dbReference type="PROSITE" id="PS50929">
    <property type="entry name" value="ABC_TM1F"/>
    <property type="match status" value="1"/>
</dbReference>
<keyword evidence="3" id="KW-1003">Cell membrane</keyword>
<dbReference type="GO" id="GO:0016887">
    <property type="term" value="F:ATP hydrolysis activity"/>
    <property type="evidence" value="ECO:0007669"/>
    <property type="project" value="InterPro"/>
</dbReference>
<evidence type="ECO:0000256" key="6">
    <source>
        <dbReference type="ARBA" id="ARBA00022807"/>
    </source>
</evidence>
<protein>
    <submittedName>
        <fullName evidence="13">NHLP bacteriocin export ABC transporter permease/ATPase subunit</fullName>
    </submittedName>
</protein>
<feature type="domain" description="ABC transmembrane type-1" evidence="12">
    <location>
        <begin position="301"/>
        <end position="578"/>
    </location>
</feature>
<evidence type="ECO:0000313" key="14">
    <source>
        <dbReference type="Proteomes" id="UP000886817"/>
    </source>
</evidence>
<proteinExistence type="predicted"/>
<dbReference type="InterPro" id="IPR027417">
    <property type="entry name" value="P-loop_NTPase"/>
</dbReference>
<dbReference type="AlphaFoldDB" id="A0A9D2B3L7"/>
<organism evidence="13 14">
    <name type="scientific">Candidatus Blautia gallistercoris</name>
    <dbReference type="NCBI Taxonomy" id="2838490"/>
    <lineage>
        <taxon>Bacteria</taxon>
        <taxon>Bacillati</taxon>
        <taxon>Bacillota</taxon>
        <taxon>Clostridia</taxon>
        <taxon>Lachnospirales</taxon>
        <taxon>Lachnospiraceae</taxon>
        <taxon>Blautia</taxon>
    </lineage>
</organism>
<dbReference type="GO" id="GO:0005524">
    <property type="term" value="F:ATP binding"/>
    <property type="evidence" value="ECO:0007669"/>
    <property type="project" value="UniProtKB-KW"/>
</dbReference>
<dbReference type="Gene3D" id="3.40.50.300">
    <property type="entry name" value="P-loop containing nucleotide triphosphate hydrolases"/>
    <property type="match status" value="1"/>
</dbReference>
<keyword evidence="9 10" id="KW-0472">Membrane</keyword>
<keyword evidence="6" id="KW-0788">Thiol protease</keyword>
<dbReference type="PROSITE" id="PS00211">
    <property type="entry name" value="ABC_TRANSPORTER_1"/>
    <property type="match status" value="1"/>
</dbReference>
<dbReference type="InterPro" id="IPR003439">
    <property type="entry name" value="ABC_transporter-like_ATP-bd"/>
</dbReference>
<evidence type="ECO:0000256" key="5">
    <source>
        <dbReference type="ARBA" id="ARBA00022741"/>
    </source>
</evidence>
<evidence type="ECO:0000256" key="2">
    <source>
        <dbReference type="ARBA" id="ARBA00022448"/>
    </source>
</evidence>
<feature type="transmembrane region" description="Helical" evidence="10">
    <location>
        <begin position="552"/>
        <end position="574"/>
    </location>
</feature>
<dbReference type="InterPro" id="IPR017871">
    <property type="entry name" value="ABC_transporter-like_CS"/>
</dbReference>
<keyword evidence="6" id="KW-0645">Protease</keyword>
<keyword evidence="7" id="KW-0067">ATP-binding</keyword>
<dbReference type="Pfam" id="PF00005">
    <property type="entry name" value="ABC_tran"/>
    <property type="match status" value="1"/>
</dbReference>
<dbReference type="GO" id="GO:0005886">
    <property type="term" value="C:plasma membrane"/>
    <property type="evidence" value="ECO:0007669"/>
    <property type="project" value="UniProtKB-SubCell"/>
</dbReference>
<evidence type="ECO:0000256" key="8">
    <source>
        <dbReference type="ARBA" id="ARBA00022989"/>
    </source>
</evidence>
<dbReference type="PANTHER" id="PTHR24221">
    <property type="entry name" value="ATP-BINDING CASSETTE SUB-FAMILY B"/>
    <property type="match status" value="1"/>
</dbReference>
<dbReference type="PROSITE" id="PS50893">
    <property type="entry name" value="ABC_TRANSPORTER_2"/>
    <property type="match status" value="1"/>
</dbReference>
<keyword evidence="4 10" id="KW-0812">Transmembrane</keyword>
<feature type="transmembrane region" description="Helical" evidence="10">
    <location>
        <begin position="523"/>
        <end position="540"/>
    </location>
</feature>
<dbReference type="InterPro" id="IPR003593">
    <property type="entry name" value="AAA+_ATPase"/>
</dbReference>
<comment type="subcellular location">
    <subcellularLocation>
        <location evidence="1">Cell membrane</location>
        <topology evidence="1">Multi-pass membrane protein</topology>
    </subcellularLocation>
</comment>
<accession>A0A9D2B3L7</accession>
<comment type="caution">
    <text evidence="13">The sequence shown here is derived from an EMBL/GenBank/DDBJ whole genome shotgun (WGS) entry which is preliminary data.</text>
</comment>
<dbReference type="NCBIfam" id="TIGR03797">
    <property type="entry name" value="NHLM_micro_ABC2"/>
    <property type="match status" value="1"/>
</dbReference>
<feature type="transmembrane region" description="Helical" evidence="10">
    <location>
        <begin position="408"/>
        <end position="428"/>
    </location>
</feature>
<evidence type="ECO:0000256" key="1">
    <source>
        <dbReference type="ARBA" id="ARBA00004651"/>
    </source>
</evidence>
<dbReference type="Pfam" id="PF00664">
    <property type="entry name" value="ABC_membrane"/>
    <property type="match status" value="1"/>
</dbReference>
<dbReference type="InterPro" id="IPR036640">
    <property type="entry name" value="ABC1_TM_sf"/>
</dbReference>